<dbReference type="Gene3D" id="3.40.50.2300">
    <property type="match status" value="1"/>
</dbReference>
<evidence type="ECO:0000259" key="5">
    <source>
        <dbReference type="PROSITE" id="PS50110"/>
    </source>
</evidence>
<evidence type="ECO:0000313" key="6">
    <source>
        <dbReference type="EMBL" id="PSB15689.1"/>
    </source>
</evidence>
<keyword evidence="3" id="KW-0804">Transcription</keyword>
<keyword evidence="4" id="KW-0597">Phosphoprotein</keyword>
<evidence type="ECO:0000256" key="2">
    <source>
        <dbReference type="ARBA" id="ARBA00023125"/>
    </source>
</evidence>
<sequence length="223" mass="25620">MNPSSRQRQRFLVVDDHEAILEGTVPALKRQYPDVEILTAQDRHTAHHLIEQFHPDLIVIDLSLPDHAYSTANPEVGIQWLESLMQNHIDLKPNILVVSTNIKPLVRLTPLINLYEGGFAAMDKSRPIREMLKLVDLSLRGSIALPLEVRSRPEFDRKWLEVLTLKFQYGLSDRAIRERMGIAERTLRNYWIRIQDALGIPDDPDRDVRVQIELAARKAGLIS</sequence>
<keyword evidence="7" id="KW-1185">Reference proteome</keyword>
<organism evidence="6 7">
    <name type="scientific">Phormidesmis priestleyi ULC007</name>
    <dbReference type="NCBI Taxonomy" id="1920490"/>
    <lineage>
        <taxon>Bacteria</taxon>
        <taxon>Bacillati</taxon>
        <taxon>Cyanobacteriota</taxon>
        <taxon>Cyanophyceae</taxon>
        <taxon>Leptolyngbyales</taxon>
        <taxon>Leptolyngbyaceae</taxon>
        <taxon>Phormidesmis</taxon>
    </lineage>
</organism>
<dbReference type="InterPro" id="IPR036388">
    <property type="entry name" value="WH-like_DNA-bd_sf"/>
</dbReference>
<feature type="domain" description="Response regulatory" evidence="5">
    <location>
        <begin position="10"/>
        <end position="139"/>
    </location>
</feature>
<feature type="modified residue" description="4-aspartylphosphate" evidence="4">
    <location>
        <position position="61"/>
    </location>
</feature>
<keyword evidence="2 6" id="KW-0238">DNA-binding</keyword>
<keyword evidence="1" id="KW-0805">Transcription regulation</keyword>
<accession>A0A2T1D5D5</accession>
<dbReference type="PROSITE" id="PS50110">
    <property type="entry name" value="RESPONSE_REGULATORY"/>
    <property type="match status" value="1"/>
</dbReference>
<dbReference type="Pfam" id="PF00072">
    <property type="entry name" value="Response_reg"/>
    <property type="match status" value="1"/>
</dbReference>
<reference evidence="6 7" key="2">
    <citation type="submission" date="2018-03" db="EMBL/GenBank/DDBJ databases">
        <title>The ancient ancestry and fast evolution of plastids.</title>
        <authorList>
            <person name="Moore K.R."/>
            <person name="Magnabosco C."/>
            <person name="Momper L."/>
            <person name="Gold D.A."/>
            <person name="Bosak T."/>
            <person name="Fournier G.P."/>
        </authorList>
    </citation>
    <scope>NUCLEOTIDE SEQUENCE [LARGE SCALE GENOMIC DNA]</scope>
    <source>
        <strain evidence="6 7">ULC007</strain>
    </source>
</reference>
<dbReference type="InterPro" id="IPR039420">
    <property type="entry name" value="WalR-like"/>
</dbReference>
<dbReference type="PANTHER" id="PTHR43214:SF24">
    <property type="entry name" value="TRANSCRIPTIONAL REGULATORY PROTEIN NARL-RELATED"/>
    <property type="match status" value="1"/>
</dbReference>
<dbReference type="RefSeq" id="WP_073074985.1">
    <property type="nucleotide sequence ID" value="NZ_MPPI01000054.1"/>
</dbReference>
<dbReference type="EMBL" id="PVWG01000055">
    <property type="protein sequence ID" value="PSB15689.1"/>
    <property type="molecule type" value="Genomic_DNA"/>
</dbReference>
<dbReference type="Gene3D" id="1.10.10.10">
    <property type="entry name" value="Winged helix-like DNA-binding domain superfamily/Winged helix DNA-binding domain"/>
    <property type="match status" value="1"/>
</dbReference>
<dbReference type="PANTHER" id="PTHR43214">
    <property type="entry name" value="TWO-COMPONENT RESPONSE REGULATOR"/>
    <property type="match status" value="1"/>
</dbReference>
<evidence type="ECO:0000313" key="7">
    <source>
        <dbReference type="Proteomes" id="UP000238634"/>
    </source>
</evidence>
<gene>
    <name evidence="6" type="ORF">C7B65_23805</name>
</gene>
<comment type="caution">
    <text evidence="6">The sequence shown here is derived from an EMBL/GenBank/DDBJ whole genome shotgun (WGS) entry which is preliminary data.</text>
</comment>
<dbReference type="AlphaFoldDB" id="A0A2T1D5D5"/>
<dbReference type="GO" id="GO:0000160">
    <property type="term" value="P:phosphorelay signal transduction system"/>
    <property type="evidence" value="ECO:0007669"/>
    <property type="project" value="InterPro"/>
</dbReference>
<evidence type="ECO:0000256" key="4">
    <source>
        <dbReference type="PROSITE-ProRule" id="PRU00169"/>
    </source>
</evidence>
<evidence type="ECO:0000256" key="1">
    <source>
        <dbReference type="ARBA" id="ARBA00023015"/>
    </source>
</evidence>
<dbReference type="InterPro" id="IPR001789">
    <property type="entry name" value="Sig_transdc_resp-reg_receiver"/>
</dbReference>
<name>A0A2T1D5D5_9CYAN</name>
<dbReference type="InterPro" id="IPR011006">
    <property type="entry name" value="CheY-like_superfamily"/>
</dbReference>
<dbReference type="OrthoDB" id="495017at2"/>
<protein>
    <submittedName>
        <fullName evidence="6">DNA-binding response regulator</fullName>
    </submittedName>
</protein>
<dbReference type="Proteomes" id="UP000238634">
    <property type="component" value="Unassembled WGS sequence"/>
</dbReference>
<dbReference type="GO" id="GO:0003677">
    <property type="term" value="F:DNA binding"/>
    <property type="evidence" value="ECO:0007669"/>
    <property type="project" value="UniProtKB-KW"/>
</dbReference>
<dbReference type="SUPFAM" id="SSF52172">
    <property type="entry name" value="CheY-like"/>
    <property type="match status" value="1"/>
</dbReference>
<reference evidence="6 7" key="1">
    <citation type="submission" date="2018-02" db="EMBL/GenBank/DDBJ databases">
        <authorList>
            <person name="Cohen D.B."/>
            <person name="Kent A.D."/>
        </authorList>
    </citation>
    <scope>NUCLEOTIDE SEQUENCE [LARGE SCALE GENOMIC DNA]</scope>
    <source>
        <strain evidence="6 7">ULC007</strain>
    </source>
</reference>
<evidence type="ECO:0000256" key="3">
    <source>
        <dbReference type="ARBA" id="ARBA00023163"/>
    </source>
</evidence>
<proteinExistence type="predicted"/>
<dbReference type="STRING" id="1920490.GCA_001895925_02829"/>